<feature type="compositionally biased region" description="Polar residues" evidence="1">
    <location>
        <begin position="1"/>
        <end position="25"/>
    </location>
</feature>
<dbReference type="AlphaFoldDB" id="A0A5C7IEE2"/>
<feature type="compositionally biased region" description="Low complexity" evidence="1">
    <location>
        <begin position="26"/>
        <end position="41"/>
    </location>
</feature>
<evidence type="ECO:0000256" key="1">
    <source>
        <dbReference type="SAM" id="MobiDB-lite"/>
    </source>
</evidence>
<comment type="caution">
    <text evidence="2">The sequence shown here is derived from an EMBL/GenBank/DDBJ whole genome shotgun (WGS) entry which is preliminary data.</text>
</comment>
<name>A0A5C7IEE2_9ROSI</name>
<protein>
    <submittedName>
        <fullName evidence="2">Uncharacterized protein</fullName>
    </submittedName>
</protein>
<sequence length="154" mass="17281">MVGNSSTLGKATSRSSHTGICSQSVTLPETPLTTPPSTNTLRPRYRFSSLVSTCKNLNLELDVVQVEGVGSESTKSSSSSSSRYATITGDGAVCWQKEIEIQRRKKEVLEKNVQFVLSLKKLKTLETKEEIIERNIRFVRQFQKKPQVLDLRFE</sequence>
<gene>
    <name evidence="2" type="ORF">EZV62_008908</name>
</gene>
<evidence type="ECO:0000313" key="2">
    <source>
        <dbReference type="EMBL" id="TXG67633.1"/>
    </source>
</evidence>
<accession>A0A5C7IEE2</accession>
<dbReference type="EMBL" id="VAHF01000003">
    <property type="protein sequence ID" value="TXG67633.1"/>
    <property type="molecule type" value="Genomic_DNA"/>
</dbReference>
<keyword evidence="3" id="KW-1185">Reference proteome</keyword>
<proteinExistence type="predicted"/>
<dbReference type="Proteomes" id="UP000323000">
    <property type="component" value="Chromosome 3"/>
</dbReference>
<feature type="region of interest" description="Disordered" evidence="1">
    <location>
        <begin position="1"/>
        <end position="41"/>
    </location>
</feature>
<evidence type="ECO:0000313" key="3">
    <source>
        <dbReference type="Proteomes" id="UP000323000"/>
    </source>
</evidence>
<reference evidence="3" key="1">
    <citation type="journal article" date="2019" name="Gigascience">
        <title>De novo genome assembly of the endangered Acer yangbiense, a plant species with extremely small populations endemic to Yunnan Province, China.</title>
        <authorList>
            <person name="Yang J."/>
            <person name="Wariss H.M."/>
            <person name="Tao L."/>
            <person name="Zhang R."/>
            <person name="Yun Q."/>
            <person name="Hollingsworth P."/>
            <person name="Dao Z."/>
            <person name="Luo G."/>
            <person name="Guo H."/>
            <person name="Ma Y."/>
            <person name="Sun W."/>
        </authorList>
    </citation>
    <scope>NUCLEOTIDE SEQUENCE [LARGE SCALE GENOMIC DNA]</scope>
    <source>
        <strain evidence="3">cv. Malutang</strain>
    </source>
</reference>
<organism evidence="2 3">
    <name type="scientific">Acer yangbiense</name>
    <dbReference type="NCBI Taxonomy" id="1000413"/>
    <lineage>
        <taxon>Eukaryota</taxon>
        <taxon>Viridiplantae</taxon>
        <taxon>Streptophyta</taxon>
        <taxon>Embryophyta</taxon>
        <taxon>Tracheophyta</taxon>
        <taxon>Spermatophyta</taxon>
        <taxon>Magnoliopsida</taxon>
        <taxon>eudicotyledons</taxon>
        <taxon>Gunneridae</taxon>
        <taxon>Pentapetalae</taxon>
        <taxon>rosids</taxon>
        <taxon>malvids</taxon>
        <taxon>Sapindales</taxon>
        <taxon>Sapindaceae</taxon>
        <taxon>Hippocastanoideae</taxon>
        <taxon>Acereae</taxon>
        <taxon>Acer</taxon>
    </lineage>
</organism>